<dbReference type="InterPro" id="IPR004412">
    <property type="entry name" value="GatA"/>
</dbReference>
<evidence type="ECO:0000256" key="2">
    <source>
        <dbReference type="ARBA" id="ARBA00022598"/>
    </source>
</evidence>
<dbReference type="PANTHER" id="PTHR11895:SF151">
    <property type="entry name" value="GLUTAMYL-TRNA(GLN) AMIDOTRANSFERASE SUBUNIT A"/>
    <property type="match status" value="1"/>
</dbReference>
<dbReference type="InterPro" id="IPR000120">
    <property type="entry name" value="Amidase"/>
</dbReference>
<dbReference type="GO" id="GO:0006412">
    <property type="term" value="P:translation"/>
    <property type="evidence" value="ECO:0007669"/>
    <property type="project" value="UniProtKB-UniRule"/>
</dbReference>
<dbReference type="NCBIfam" id="TIGR00132">
    <property type="entry name" value="gatA"/>
    <property type="match status" value="1"/>
</dbReference>
<sequence length="463" mass="50474">MNLNELNISEARAGLRKKKFSAKELVSSCLCEIQRIDDKINAFLTLNENALSEALELDDKGFDEKKPLWGIPLAIKDNFLTKGLRTTVSSTVLENFLPPYDATVVEKLREAGAIILGKTNMDAWAHGSSTETSQFFTTKNPWDLGRLPGGSSGGSAAAVAANLCLAAIGSETAGSIRQPSSWCGIVGFKPSYGVISRYGVIAMASSFDCPGPMTKNVADSETIFQILRGKDAHDATTVSFEANNNLEIKKIKIGIPAEYFPTEMENEVKEIVNKAILKIKELVAEAKNVSLFDPHYAIADYTILQRAEVSSNLGRYDGIRFGNGRTFFGNEAKRRIMLGTYTLSAGYYDAYYLKGQKIRTMIINDFDEVFKNVDLLIAPTSPSTALAIGATKDQAMFGEMQDIFVEASAIAGIPGININCGFTKNGLPVGLQIIGPRFSEGLILKLAKMSEEIFKINKKPNIL</sequence>
<dbReference type="InterPro" id="IPR023631">
    <property type="entry name" value="Amidase_dom"/>
</dbReference>
<dbReference type="InterPro" id="IPR020556">
    <property type="entry name" value="Amidase_CS"/>
</dbReference>
<evidence type="ECO:0000256" key="3">
    <source>
        <dbReference type="ARBA" id="ARBA00022741"/>
    </source>
</evidence>
<dbReference type="EC" id="6.3.5.7" evidence="7"/>
<protein>
    <recommendedName>
        <fullName evidence="7">Glutamyl-tRNA(Gln) amidotransferase subunit A</fullName>
        <shortName evidence="7">Glu-ADT subunit A</shortName>
        <ecNumber evidence="7">6.3.5.7</ecNumber>
    </recommendedName>
</protein>
<dbReference type="Pfam" id="PF01425">
    <property type="entry name" value="Amidase"/>
    <property type="match status" value="1"/>
</dbReference>
<reference evidence="10" key="1">
    <citation type="submission" date="2017-09" db="EMBL/GenBank/DDBJ databases">
        <title>Depth-based differentiation of microbial function through sediment-hosted aquifers and enrichment of novel symbionts in the deep terrestrial subsurface.</title>
        <authorList>
            <person name="Probst A.J."/>
            <person name="Ladd B."/>
            <person name="Jarett J.K."/>
            <person name="Geller-Mcgrath D.E."/>
            <person name="Sieber C.M.K."/>
            <person name="Emerson J.B."/>
            <person name="Anantharaman K."/>
            <person name="Thomas B.C."/>
            <person name="Malmstrom R."/>
            <person name="Stieglmeier M."/>
            <person name="Klingl A."/>
            <person name="Woyke T."/>
            <person name="Ryan C.M."/>
            <person name="Banfield J.F."/>
        </authorList>
    </citation>
    <scope>NUCLEOTIDE SEQUENCE [LARGE SCALE GENOMIC DNA]</scope>
</reference>
<dbReference type="HAMAP" id="MF_00120">
    <property type="entry name" value="GatA"/>
    <property type="match status" value="1"/>
</dbReference>
<dbReference type="GO" id="GO:0016740">
    <property type="term" value="F:transferase activity"/>
    <property type="evidence" value="ECO:0007669"/>
    <property type="project" value="UniProtKB-KW"/>
</dbReference>
<dbReference type="Gene3D" id="3.90.1300.10">
    <property type="entry name" value="Amidase signature (AS) domain"/>
    <property type="match status" value="1"/>
</dbReference>
<dbReference type="AlphaFoldDB" id="A0A2M7BCH8"/>
<evidence type="ECO:0000313" key="10">
    <source>
        <dbReference type="Proteomes" id="UP000229631"/>
    </source>
</evidence>
<dbReference type="GO" id="GO:0030956">
    <property type="term" value="C:glutamyl-tRNA(Gln) amidotransferase complex"/>
    <property type="evidence" value="ECO:0007669"/>
    <property type="project" value="InterPro"/>
</dbReference>
<accession>A0A2M7BCH8</accession>
<name>A0A2M7BCH8_9BACT</name>
<comment type="caution">
    <text evidence="9">The sequence shown here is derived from an EMBL/GenBank/DDBJ whole genome shotgun (WGS) entry which is preliminary data.</text>
</comment>
<evidence type="ECO:0000256" key="4">
    <source>
        <dbReference type="ARBA" id="ARBA00022840"/>
    </source>
</evidence>
<dbReference type="GO" id="GO:0005524">
    <property type="term" value="F:ATP binding"/>
    <property type="evidence" value="ECO:0007669"/>
    <property type="project" value="UniProtKB-KW"/>
</dbReference>
<comment type="function">
    <text evidence="7">Allows the formation of correctly charged Gln-tRNA(Gln) through the transamidation of misacylated Glu-tRNA(Gln) in organisms which lack glutaminyl-tRNA synthetase. The reaction takes place in the presence of glutamine and ATP through an activated gamma-phospho-Glu-tRNA(Gln).</text>
</comment>
<evidence type="ECO:0000259" key="8">
    <source>
        <dbReference type="Pfam" id="PF01425"/>
    </source>
</evidence>
<keyword evidence="4 7" id="KW-0067">ATP-binding</keyword>
<keyword evidence="3 7" id="KW-0547">Nucleotide-binding</keyword>
<evidence type="ECO:0000256" key="1">
    <source>
        <dbReference type="ARBA" id="ARBA00008069"/>
    </source>
</evidence>
<dbReference type="PROSITE" id="PS00571">
    <property type="entry name" value="AMIDASES"/>
    <property type="match status" value="1"/>
</dbReference>
<dbReference type="SUPFAM" id="SSF75304">
    <property type="entry name" value="Amidase signature (AS) enzymes"/>
    <property type="match status" value="1"/>
</dbReference>
<dbReference type="GO" id="GO:0050567">
    <property type="term" value="F:glutaminyl-tRNA synthase (glutamine-hydrolyzing) activity"/>
    <property type="evidence" value="ECO:0007669"/>
    <property type="project" value="UniProtKB-UniRule"/>
</dbReference>
<keyword evidence="9" id="KW-0808">Transferase</keyword>
<gene>
    <name evidence="7 9" type="primary">gatA</name>
    <name evidence="9" type="ORF">COS54_02245</name>
</gene>
<feature type="active site" description="Charge relay system" evidence="7">
    <location>
        <position position="151"/>
    </location>
</feature>
<evidence type="ECO:0000313" key="9">
    <source>
        <dbReference type="EMBL" id="PIV00813.1"/>
    </source>
</evidence>
<organism evidence="9 10">
    <name type="scientific">Candidatus Shapirobacteria bacterium CG03_land_8_20_14_0_80_39_12</name>
    <dbReference type="NCBI Taxonomy" id="1974879"/>
    <lineage>
        <taxon>Bacteria</taxon>
        <taxon>Candidatus Shapironibacteriota</taxon>
    </lineage>
</organism>
<feature type="active site" description="Acyl-ester intermediate" evidence="7">
    <location>
        <position position="175"/>
    </location>
</feature>
<evidence type="ECO:0000256" key="5">
    <source>
        <dbReference type="ARBA" id="ARBA00022917"/>
    </source>
</evidence>
<dbReference type="PANTHER" id="PTHR11895">
    <property type="entry name" value="TRANSAMIDASE"/>
    <property type="match status" value="1"/>
</dbReference>
<feature type="active site" description="Charge relay system" evidence="7">
    <location>
        <position position="76"/>
    </location>
</feature>
<comment type="catalytic activity">
    <reaction evidence="6 7">
        <text>L-glutamyl-tRNA(Gln) + L-glutamine + ATP + H2O = L-glutaminyl-tRNA(Gln) + L-glutamate + ADP + phosphate + H(+)</text>
        <dbReference type="Rhea" id="RHEA:17521"/>
        <dbReference type="Rhea" id="RHEA-COMP:9681"/>
        <dbReference type="Rhea" id="RHEA-COMP:9684"/>
        <dbReference type="ChEBI" id="CHEBI:15377"/>
        <dbReference type="ChEBI" id="CHEBI:15378"/>
        <dbReference type="ChEBI" id="CHEBI:29985"/>
        <dbReference type="ChEBI" id="CHEBI:30616"/>
        <dbReference type="ChEBI" id="CHEBI:43474"/>
        <dbReference type="ChEBI" id="CHEBI:58359"/>
        <dbReference type="ChEBI" id="CHEBI:78520"/>
        <dbReference type="ChEBI" id="CHEBI:78521"/>
        <dbReference type="ChEBI" id="CHEBI:456216"/>
        <dbReference type="EC" id="6.3.5.7"/>
    </reaction>
</comment>
<comment type="subunit">
    <text evidence="7">Heterotrimer of A, B and C subunits.</text>
</comment>
<dbReference type="Proteomes" id="UP000229631">
    <property type="component" value="Unassembled WGS sequence"/>
</dbReference>
<evidence type="ECO:0000256" key="6">
    <source>
        <dbReference type="ARBA" id="ARBA00047407"/>
    </source>
</evidence>
<proteinExistence type="inferred from homology"/>
<keyword evidence="5 7" id="KW-0648">Protein biosynthesis</keyword>
<feature type="domain" description="Amidase" evidence="8">
    <location>
        <begin position="24"/>
        <end position="444"/>
    </location>
</feature>
<evidence type="ECO:0000256" key="7">
    <source>
        <dbReference type="HAMAP-Rule" id="MF_00120"/>
    </source>
</evidence>
<dbReference type="EMBL" id="PEVC01000040">
    <property type="protein sequence ID" value="PIV00813.1"/>
    <property type="molecule type" value="Genomic_DNA"/>
</dbReference>
<keyword evidence="2 7" id="KW-0436">Ligase</keyword>
<dbReference type="InterPro" id="IPR036928">
    <property type="entry name" value="AS_sf"/>
</dbReference>
<comment type="similarity">
    <text evidence="1 7">Belongs to the amidase family. GatA subfamily.</text>
</comment>